<feature type="region of interest" description="Disordered" evidence="1">
    <location>
        <begin position="49"/>
        <end position="83"/>
    </location>
</feature>
<dbReference type="EMBL" id="KB446539">
    <property type="protein sequence ID" value="EME43945.1"/>
    <property type="molecule type" value="Genomic_DNA"/>
</dbReference>
<dbReference type="HOGENOM" id="CLU_1525113_0_0_1"/>
<reference evidence="3" key="1">
    <citation type="journal article" date="2012" name="PLoS Genet.">
        <title>The genomes of the fungal plant pathogens Cladosporium fulvum and Dothistroma septosporum reveal adaptation to different hosts and lifestyles but also signatures of common ancestry.</title>
        <authorList>
            <person name="de Wit P.J.G.M."/>
            <person name="van der Burgt A."/>
            <person name="Oekmen B."/>
            <person name="Stergiopoulos I."/>
            <person name="Abd-Elsalam K.A."/>
            <person name="Aerts A.L."/>
            <person name="Bahkali A.H."/>
            <person name="Beenen H.G."/>
            <person name="Chettri P."/>
            <person name="Cox M.P."/>
            <person name="Datema E."/>
            <person name="de Vries R.P."/>
            <person name="Dhillon B."/>
            <person name="Ganley A.R."/>
            <person name="Griffiths S.A."/>
            <person name="Guo Y."/>
            <person name="Hamelin R.C."/>
            <person name="Henrissat B."/>
            <person name="Kabir M.S."/>
            <person name="Jashni M.K."/>
            <person name="Kema G."/>
            <person name="Klaubauf S."/>
            <person name="Lapidus A."/>
            <person name="Levasseur A."/>
            <person name="Lindquist E."/>
            <person name="Mehrabi R."/>
            <person name="Ohm R.A."/>
            <person name="Owen T.J."/>
            <person name="Salamov A."/>
            <person name="Schwelm A."/>
            <person name="Schijlen E."/>
            <person name="Sun H."/>
            <person name="van den Burg H.A."/>
            <person name="van Ham R.C.H.J."/>
            <person name="Zhang S."/>
            <person name="Goodwin S.B."/>
            <person name="Grigoriev I.V."/>
            <person name="Collemare J."/>
            <person name="Bradshaw R.E."/>
        </authorList>
    </citation>
    <scope>NUCLEOTIDE SEQUENCE [LARGE SCALE GENOMIC DNA]</scope>
    <source>
        <strain evidence="3">NZE10 / CBS 128990</strain>
    </source>
</reference>
<protein>
    <submittedName>
        <fullName evidence="2">Uncharacterized protein</fullName>
    </submittedName>
</protein>
<dbReference type="Proteomes" id="UP000016933">
    <property type="component" value="Unassembled WGS sequence"/>
</dbReference>
<keyword evidence="3" id="KW-1185">Reference proteome</keyword>
<evidence type="ECO:0000313" key="3">
    <source>
        <dbReference type="Proteomes" id="UP000016933"/>
    </source>
</evidence>
<evidence type="ECO:0000313" key="2">
    <source>
        <dbReference type="EMBL" id="EME43945.1"/>
    </source>
</evidence>
<gene>
    <name evidence="2" type="ORF">DOTSEDRAFT_24055</name>
</gene>
<feature type="region of interest" description="Disordered" evidence="1">
    <location>
        <begin position="119"/>
        <end position="176"/>
    </location>
</feature>
<accession>N1PNH9</accession>
<organism evidence="2 3">
    <name type="scientific">Dothistroma septosporum (strain NZE10 / CBS 128990)</name>
    <name type="common">Red band needle blight fungus</name>
    <name type="synonym">Mycosphaerella pini</name>
    <dbReference type="NCBI Taxonomy" id="675120"/>
    <lineage>
        <taxon>Eukaryota</taxon>
        <taxon>Fungi</taxon>
        <taxon>Dikarya</taxon>
        <taxon>Ascomycota</taxon>
        <taxon>Pezizomycotina</taxon>
        <taxon>Dothideomycetes</taxon>
        <taxon>Dothideomycetidae</taxon>
        <taxon>Mycosphaerellales</taxon>
        <taxon>Mycosphaerellaceae</taxon>
        <taxon>Dothistroma</taxon>
    </lineage>
</organism>
<sequence length="176" mass="19074">MPEKEALKQVPVPPKSTISRQVEAVEEEDKDVCEYIDRVFEAAACNVDVPRPVPDDVEPGVRISQKPANAFSRMEPSDPRADAKDAIENATENHLERVVVQNAITTDSSGCCDGRVSADHTGDGRLVPKPCTPALAHTSAEKSRRSVSNKSTSDTERQAPVQACHQMISAGVKQRS</sequence>
<reference evidence="2 3" key="2">
    <citation type="journal article" date="2012" name="PLoS Pathog.">
        <title>Diverse lifestyles and strategies of plant pathogenesis encoded in the genomes of eighteen Dothideomycetes fungi.</title>
        <authorList>
            <person name="Ohm R.A."/>
            <person name="Feau N."/>
            <person name="Henrissat B."/>
            <person name="Schoch C.L."/>
            <person name="Horwitz B.A."/>
            <person name="Barry K.W."/>
            <person name="Condon B.J."/>
            <person name="Copeland A.C."/>
            <person name="Dhillon B."/>
            <person name="Glaser F."/>
            <person name="Hesse C.N."/>
            <person name="Kosti I."/>
            <person name="LaButti K."/>
            <person name="Lindquist E.A."/>
            <person name="Lucas S."/>
            <person name="Salamov A.A."/>
            <person name="Bradshaw R.E."/>
            <person name="Ciuffetti L."/>
            <person name="Hamelin R.C."/>
            <person name="Kema G.H.J."/>
            <person name="Lawrence C."/>
            <person name="Scott J.A."/>
            <person name="Spatafora J.W."/>
            <person name="Turgeon B.G."/>
            <person name="de Wit P.J.G.M."/>
            <person name="Zhong S."/>
            <person name="Goodwin S.B."/>
            <person name="Grigoriev I.V."/>
        </authorList>
    </citation>
    <scope>NUCLEOTIDE SEQUENCE [LARGE SCALE GENOMIC DNA]</scope>
    <source>
        <strain evidence="3">NZE10 / CBS 128990</strain>
    </source>
</reference>
<proteinExistence type="predicted"/>
<name>N1PNH9_DOTSN</name>
<evidence type="ECO:0000256" key="1">
    <source>
        <dbReference type="SAM" id="MobiDB-lite"/>
    </source>
</evidence>
<feature type="region of interest" description="Disordered" evidence="1">
    <location>
        <begin position="1"/>
        <end position="23"/>
    </location>
</feature>
<dbReference type="AlphaFoldDB" id="N1PNH9"/>